<feature type="chain" id="PRO_5017003262" evidence="2">
    <location>
        <begin position="19"/>
        <end position="504"/>
    </location>
</feature>
<sequence>MKKKWILPSLLLSQVIYAAPCPFDQAKSCELKTDILKDKSPEGLNYYSPTNYDHRMSGEINVYDVSKVTKKADGTLTLLADLINPGFWRTGEIMTRHNLTSPPYNSPTPSTPWTTKVTTHGYLEVNVRLPFCTASADGRCQNGTNPAEYNRGLWPAIWMMPTYDNEWPLNGEFDIMEAYPKDTAFNVTTAALHFNGNDPSCGGFDCRGWGYGLDSHTFPELAYKQPHTWGFEWEKDPQSANGGYIMTGFIDNARVWGPLRTDTLPADGANAFRRGFNDPNGGFYLIVNLAIGGPYAGAPNPQMQKASMDVNSIKVYEVGGSTPTDQCKPPINITSSYTDDLRSATLNWDKPQDGAAVQLYRVKDWRKNLIWEGTQLTFTDKTLPGQPGKYTYFLTSVCGGQESADIQYDVFVSDSVCNPPNNITATYTADKKSITLKWGKPTSGAAAASYEVKDWIKRLIWRGASLTWTDKSLPGTSGKFTYFMNTVCQNGKRSSLVQKDVFIP</sequence>
<name>A0A378JJX8_9GAMM</name>
<proteinExistence type="inferred from homology"/>
<evidence type="ECO:0000313" key="4">
    <source>
        <dbReference type="EMBL" id="STX51484.1"/>
    </source>
</evidence>
<dbReference type="Proteomes" id="UP000254794">
    <property type="component" value="Unassembled WGS sequence"/>
</dbReference>
<dbReference type="RefSeq" id="WP_115331118.1">
    <property type="nucleotide sequence ID" value="NZ_CAAAHP010000001.1"/>
</dbReference>
<dbReference type="PANTHER" id="PTHR10963:SF55">
    <property type="entry name" value="GLYCOSIDE HYDROLASE FAMILY 16 PROTEIN"/>
    <property type="match status" value="1"/>
</dbReference>
<dbReference type="GO" id="GO:0042973">
    <property type="term" value="F:glucan endo-1,3-beta-D-glucosidase activity"/>
    <property type="evidence" value="ECO:0007669"/>
    <property type="project" value="UniProtKB-EC"/>
</dbReference>
<dbReference type="PROSITE" id="PS51762">
    <property type="entry name" value="GH16_2"/>
    <property type="match status" value="1"/>
</dbReference>
<accession>A0A378JJX8</accession>
<dbReference type="AlphaFoldDB" id="A0A378JJX8"/>
<dbReference type="InterPro" id="IPR013320">
    <property type="entry name" value="ConA-like_dom_sf"/>
</dbReference>
<dbReference type="InterPro" id="IPR050546">
    <property type="entry name" value="Glycosyl_Hydrlase_16"/>
</dbReference>
<evidence type="ECO:0000313" key="5">
    <source>
        <dbReference type="Proteomes" id="UP000254794"/>
    </source>
</evidence>
<evidence type="ECO:0000256" key="1">
    <source>
        <dbReference type="ARBA" id="ARBA00006865"/>
    </source>
</evidence>
<dbReference type="SUPFAM" id="SSF49899">
    <property type="entry name" value="Concanavalin A-like lectins/glucanases"/>
    <property type="match status" value="1"/>
</dbReference>
<feature type="domain" description="GH16" evidence="3">
    <location>
        <begin position="33"/>
        <end position="321"/>
    </location>
</feature>
<dbReference type="GO" id="GO:0005975">
    <property type="term" value="P:carbohydrate metabolic process"/>
    <property type="evidence" value="ECO:0007669"/>
    <property type="project" value="InterPro"/>
</dbReference>
<reference evidence="4 5" key="1">
    <citation type="submission" date="2018-06" db="EMBL/GenBank/DDBJ databases">
        <authorList>
            <consortium name="Pathogen Informatics"/>
            <person name="Doyle S."/>
        </authorList>
    </citation>
    <scope>NUCLEOTIDE SEQUENCE [LARGE SCALE GENOMIC DNA]</scope>
    <source>
        <strain evidence="4 5">NCTC13316</strain>
    </source>
</reference>
<keyword evidence="5" id="KW-1185">Reference proteome</keyword>
<protein>
    <submittedName>
        <fullName evidence="4">Glucan endo-1,3-beta-glucosidase A1</fullName>
        <ecNumber evidence="4">3.2.1.39</ecNumber>
    </submittedName>
</protein>
<keyword evidence="4" id="KW-0378">Hydrolase</keyword>
<comment type="similarity">
    <text evidence="1">Belongs to the glycosyl hydrolase 16 family.</text>
</comment>
<keyword evidence="2" id="KW-0732">Signal</keyword>
<dbReference type="OrthoDB" id="9809583at2"/>
<dbReference type="Gene3D" id="2.60.120.200">
    <property type="match status" value="1"/>
</dbReference>
<feature type="signal peptide" evidence="2">
    <location>
        <begin position="1"/>
        <end position="18"/>
    </location>
</feature>
<organism evidence="4 5">
    <name type="scientific">Legionella busanensis</name>
    <dbReference type="NCBI Taxonomy" id="190655"/>
    <lineage>
        <taxon>Bacteria</taxon>
        <taxon>Pseudomonadati</taxon>
        <taxon>Pseudomonadota</taxon>
        <taxon>Gammaproteobacteria</taxon>
        <taxon>Legionellales</taxon>
        <taxon>Legionellaceae</taxon>
        <taxon>Legionella</taxon>
    </lineage>
</organism>
<keyword evidence="4" id="KW-0326">Glycosidase</keyword>
<evidence type="ECO:0000256" key="2">
    <source>
        <dbReference type="SAM" id="SignalP"/>
    </source>
</evidence>
<evidence type="ECO:0000259" key="3">
    <source>
        <dbReference type="PROSITE" id="PS51762"/>
    </source>
</evidence>
<dbReference type="EMBL" id="UGOD01000001">
    <property type="protein sequence ID" value="STX51484.1"/>
    <property type="molecule type" value="Genomic_DNA"/>
</dbReference>
<dbReference type="InterPro" id="IPR000757">
    <property type="entry name" value="Beta-glucanase-like"/>
</dbReference>
<dbReference type="PANTHER" id="PTHR10963">
    <property type="entry name" value="GLYCOSYL HYDROLASE-RELATED"/>
    <property type="match status" value="1"/>
</dbReference>
<dbReference type="EC" id="3.2.1.39" evidence="4"/>
<gene>
    <name evidence="4" type="primary">glcA_1</name>
    <name evidence="4" type="ORF">NCTC13316_01579</name>
</gene>